<evidence type="ECO:0000313" key="4">
    <source>
        <dbReference type="EMBL" id="GEP02888.1"/>
    </source>
</evidence>
<dbReference type="EMBL" id="BSPK01000084">
    <property type="protein sequence ID" value="GLS65821.1"/>
    <property type="molecule type" value="Genomic_DNA"/>
</dbReference>
<sequence>MRWLAQPVCAAAVCAVMVPAWAADVVVRTGIDPASGVVVGQPIRLHVDVLFAGSMPRPPRVRLGDAPGAQTLRFETQGVTVRDEIGGHAYVGQQFEFVVFPRRGGAIEIPAAEITLIDAAGDVVGAARGEPQRIAVAVPPGIDASGPVIAATEVTVSQTWEPDPGRTQLKAGDALIRTVTRQAADVPAMGMPDLAFPEPDGVRLYRDAPRSADRVNRGSVTGERIDRVTYVFETLGAYDLPSIVQPWWDLGGRQARTETLPGVRVSLTGAVAPTGPRLAAGTRWSWTAITMLCAVLLGGVLVWLLRKRVAARWNRWRADHAASEDAARSELRRVARTGDARATYEALTIWLRRLPPGACRRIREDRRLALPIEQLERALFGVDGDWSVERGRTLRDGVSEVHRDLRQPPVRVRPADLPPLNPPLPTYRAGPSGR</sequence>
<dbReference type="PANTHER" id="PTHR40940">
    <property type="entry name" value="PROTEIN BATD-RELATED"/>
    <property type="match status" value="1"/>
</dbReference>
<name>A0A512IYV0_9HYPH</name>
<feature type="transmembrane region" description="Helical" evidence="2">
    <location>
        <begin position="284"/>
        <end position="305"/>
    </location>
</feature>
<evidence type="ECO:0000256" key="1">
    <source>
        <dbReference type="SAM" id="MobiDB-lite"/>
    </source>
</evidence>
<feature type="compositionally biased region" description="Pro residues" evidence="1">
    <location>
        <begin position="416"/>
        <end position="425"/>
    </location>
</feature>
<reference evidence="5" key="4">
    <citation type="submission" date="2023-01" db="EMBL/GenBank/DDBJ databases">
        <title>Draft genome sequence of Methylobacterium oxalidis strain NBRC 107715.</title>
        <authorList>
            <person name="Sun Q."/>
            <person name="Mori K."/>
        </authorList>
    </citation>
    <scope>NUCLEOTIDE SEQUENCE</scope>
    <source>
        <strain evidence="5">NBRC 107715</strain>
    </source>
</reference>
<evidence type="ECO:0008006" key="8">
    <source>
        <dbReference type="Google" id="ProtNLM"/>
    </source>
</evidence>
<feature type="chain" id="PRO_5022032256" description="Protein BatD" evidence="3">
    <location>
        <begin position="23"/>
        <end position="434"/>
    </location>
</feature>
<evidence type="ECO:0000256" key="3">
    <source>
        <dbReference type="SAM" id="SignalP"/>
    </source>
</evidence>
<evidence type="ECO:0000313" key="5">
    <source>
        <dbReference type="EMBL" id="GLS65821.1"/>
    </source>
</evidence>
<gene>
    <name evidence="5" type="ORF">GCM10007888_42030</name>
    <name evidence="4" type="ORF">MOX02_09260</name>
</gene>
<keyword evidence="7" id="KW-1185">Reference proteome</keyword>
<feature type="signal peptide" evidence="3">
    <location>
        <begin position="1"/>
        <end position="22"/>
    </location>
</feature>
<evidence type="ECO:0000313" key="6">
    <source>
        <dbReference type="Proteomes" id="UP000321960"/>
    </source>
</evidence>
<dbReference type="Proteomes" id="UP001156856">
    <property type="component" value="Unassembled WGS sequence"/>
</dbReference>
<reference evidence="5" key="1">
    <citation type="journal article" date="2014" name="Int. J. Syst. Evol. Microbiol.">
        <title>Complete genome of a new Firmicutes species belonging to the dominant human colonic microbiota ('Ruminococcus bicirculans') reveals two chromosomes and a selective capacity to utilize plant glucans.</title>
        <authorList>
            <consortium name="NISC Comparative Sequencing Program"/>
            <person name="Wegmann U."/>
            <person name="Louis P."/>
            <person name="Goesmann A."/>
            <person name="Henrissat B."/>
            <person name="Duncan S.H."/>
            <person name="Flint H.J."/>
        </authorList>
    </citation>
    <scope>NUCLEOTIDE SEQUENCE</scope>
    <source>
        <strain evidence="5">NBRC 107715</strain>
    </source>
</reference>
<feature type="region of interest" description="Disordered" evidence="1">
    <location>
        <begin position="399"/>
        <end position="434"/>
    </location>
</feature>
<accession>A0A512IYV0</accession>
<keyword evidence="2" id="KW-0812">Transmembrane</keyword>
<reference evidence="4 6" key="3">
    <citation type="submission" date="2019-07" db="EMBL/GenBank/DDBJ databases">
        <title>Whole genome shotgun sequence of Methylobacterium oxalidis NBRC 107715.</title>
        <authorList>
            <person name="Hosoyama A."/>
            <person name="Uohara A."/>
            <person name="Ohji S."/>
            <person name="Ichikawa N."/>
        </authorList>
    </citation>
    <scope>NUCLEOTIDE SEQUENCE [LARGE SCALE GENOMIC DNA]</scope>
    <source>
        <strain evidence="4 6">NBRC 107715</strain>
    </source>
</reference>
<dbReference type="EMBL" id="BJZU01000014">
    <property type="protein sequence ID" value="GEP02888.1"/>
    <property type="molecule type" value="Genomic_DNA"/>
</dbReference>
<dbReference type="AlphaFoldDB" id="A0A512IYV0"/>
<keyword evidence="2" id="KW-1133">Transmembrane helix</keyword>
<keyword evidence="2" id="KW-0472">Membrane</keyword>
<evidence type="ECO:0000256" key="2">
    <source>
        <dbReference type="SAM" id="Phobius"/>
    </source>
</evidence>
<proteinExistence type="predicted"/>
<reference evidence="7" key="2">
    <citation type="journal article" date="2019" name="Int. J. Syst. Evol. Microbiol.">
        <title>The Global Catalogue of Microorganisms (GCM) 10K type strain sequencing project: providing services to taxonomists for standard genome sequencing and annotation.</title>
        <authorList>
            <consortium name="The Broad Institute Genomics Platform"/>
            <consortium name="The Broad Institute Genome Sequencing Center for Infectious Disease"/>
            <person name="Wu L."/>
            <person name="Ma J."/>
        </authorList>
    </citation>
    <scope>NUCLEOTIDE SEQUENCE [LARGE SCALE GENOMIC DNA]</scope>
    <source>
        <strain evidence="7">NBRC 107715</strain>
    </source>
</reference>
<evidence type="ECO:0000313" key="7">
    <source>
        <dbReference type="Proteomes" id="UP001156856"/>
    </source>
</evidence>
<keyword evidence="3" id="KW-0732">Signal</keyword>
<protein>
    <recommendedName>
        <fullName evidence="8">Protein BatD</fullName>
    </recommendedName>
</protein>
<dbReference type="Proteomes" id="UP000321960">
    <property type="component" value="Unassembled WGS sequence"/>
</dbReference>
<comment type="caution">
    <text evidence="4">The sequence shown here is derived from an EMBL/GenBank/DDBJ whole genome shotgun (WGS) entry which is preliminary data.</text>
</comment>
<dbReference type="InterPro" id="IPR025738">
    <property type="entry name" value="BatD"/>
</dbReference>
<dbReference type="PANTHER" id="PTHR40940:SF1">
    <property type="entry name" value="PROTEIN BATD"/>
    <property type="match status" value="1"/>
</dbReference>
<organism evidence="4 6">
    <name type="scientific">Methylobacterium oxalidis</name>
    <dbReference type="NCBI Taxonomy" id="944322"/>
    <lineage>
        <taxon>Bacteria</taxon>
        <taxon>Pseudomonadati</taxon>
        <taxon>Pseudomonadota</taxon>
        <taxon>Alphaproteobacteria</taxon>
        <taxon>Hyphomicrobiales</taxon>
        <taxon>Methylobacteriaceae</taxon>
        <taxon>Methylobacterium</taxon>
    </lineage>
</organism>
<dbReference type="RefSeq" id="WP_238178801.1">
    <property type="nucleotide sequence ID" value="NZ_BJZU01000014.1"/>
</dbReference>